<feature type="compositionally biased region" description="Polar residues" evidence="1">
    <location>
        <begin position="80"/>
        <end position="93"/>
    </location>
</feature>
<name>A0ABN7AYS8_9HEMI</name>
<proteinExistence type="predicted"/>
<dbReference type="Proteomes" id="UP001307889">
    <property type="component" value="Chromosome 7"/>
</dbReference>
<feature type="compositionally biased region" description="Polar residues" evidence="1">
    <location>
        <begin position="54"/>
        <end position="64"/>
    </location>
</feature>
<evidence type="ECO:0000256" key="1">
    <source>
        <dbReference type="SAM" id="MobiDB-lite"/>
    </source>
</evidence>
<protein>
    <submittedName>
        <fullName evidence="2">Uncharacterized protein</fullName>
    </submittedName>
</protein>
<evidence type="ECO:0000313" key="2">
    <source>
        <dbReference type="EMBL" id="BES96709.1"/>
    </source>
</evidence>
<reference evidence="2 3" key="1">
    <citation type="submission" date="2023-09" db="EMBL/GenBank/DDBJ databases">
        <title>Nesidiocoris tenuis whole genome shotgun sequence.</title>
        <authorList>
            <person name="Shibata T."/>
            <person name="Shimoda M."/>
            <person name="Kobayashi T."/>
            <person name="Uehara T."/>
        </authorList>
    </citation>
    <scope>NUCLEOTIDE SEQUENCE [LARGE SCALE GENOMIC DNA]</scope>
    <source>
        <strain evidence="2 3">Japan</strain>
    </source>
</reference>
<evidence type="ECO:0000313" key="3">
    <source>
        <dbReference type="Proteomes" id="UP001307889"/>
    </source>
</evidence>
<sequence length="103" mass="10845">MTAADQLAPRAAPGGSEKGDQLTAPAQPPRSRSCTTRPVMNETPARLPGRRIGSQMSRESTPRNSAAPALRLVPSRSHRQSPATLFTTASSTLFHDGGPPEGE</sequence>
<organism evidence="2 3">
    <name type="scientific">Nesidiocoris tenuis</name>
    <dbReference type="NCBI Taxonomy" id="355587"/>
    <lineage>
        <taxon>Eukaryota</taxon>
        <taxon>Metazoa</taxon>
        <taxon>Ecdysozoa</taxon>
        <taxon>Arthropoda</taxon>
        <taxon>Hexapoda</taxon>
        <taxon>Insecta</taxon>
        <taxon>Pterygota</taxon>
        <taxon>Neoptera</taxon>
        <taxon>Paraneoptera</taxon>
        <taxon>Hemiptera</taxon>
        <taxon>Heteroptera</taxon>
        <taxon>Panheteroptera</taxon>
        <taxon>Cimicomorpha</taxon>
        <taxon>Miridae</taxon>
        <taxon>Dicyphina</taxon>
        <taxon>Nesidiocoris</taxon>
    </lineage>
</organism>
<keyword evidence="3" id="KW-1185">Reference proteome</keyword>
<dbReference type="EMBL" id="AP028915">
    <property type="protein sequence ID" value="BES96709.1"/>
    <property type="molecule type" value="Genomic_DNA"/>
</dbReference>
<gene>
    <name evidence="2" type="ORF">NTJ_09522</name>
</gene>
<accession>A0ABN7AYS8</accession>
<feature type="region of interest" description="Disordered" evidence="1">
    <location>
        <begin position="1"/>
        <end position="103"/>
    </location>
</feature>